<dbReference type="EMBL" id="GL541685">
    <property type="protein sequence ID" value="KDE05534.1"/>
    <property type="molecule type" value="Genomic_DNA"/>
</dbReference>
<dbReference type="FunFam" id="3.30.1490.180:FF:000002">
    <property type="entry name" value="DNA-directed RNA polymerase subunit"/>
    <property type="match status" value="1"/>
</dbReference>
<feature type="compositionally biased region" description="Polar residues" evidence="15">
    <location>
        <begin position="1426"/>
        <end position="1436"/>
    </location>
</feature>
<evidence type="ECO:0000256" key="5">
    <source>
        <dbReference type="ARBA" id="ARBA00022679"/>
    </source>
</evidence>
<keyword evidence="5 14" id="KW-0808">Transferase</keyword>
<keyword evidence="11" id="KW-0539">Nucleus</keyword>
<dbReference type="Gene3D" id="6.20.50.80">
    <property type="match status" value="1"/>
</dbReference>
<dbReference type="GO" id="GO:0005634">
    <property type="term" value="C:nucleus"/>
    <property type="evidence" value="ECO:0007669"/>
    <property type="project" value="UniProtKB-SubCell"/>
</dbReference>
<dbReference type="Gene3D" id="1.10.132.30">
    <property type="match status" value="1"/>
</dbReference>
<evidence type="ECO:0000256" key="2">
    <source>
        <dbReference type="ARBA" id="ARBA00006460"/>
    </source>
</evidence>
<comment type="subunit">
    <text evidence="3">Component of the RNA polymerase III (Pol III) complex consisting of 17 subunits.</text>
</comment>
<feature type="compositionally biased region" description="Low complexity" evidence="15">
    <location>
        <begin position="1446"/>
        <end position="1457"/>
    </location>
</feature>
<dbReference type="FunFam" id="2.40.40.20:FF:000019">
    <property type="entry name" value="DNA-directed RNA polymerase II subunit RPB1"/>
    <property type="match status" value="1"/>
</dbReference>
<reference evidence="19" key="1">
    <citation type="submission" date="2010-11" db="EMBL/GenBank/DDBJ databases">
        <title>The genome sequence of Microbotryum violaceum strain p1A1 Lamole.</title>
        <authorList>
            <person name="Cuomo C."/>
            <person name="Perlin M."/>
            <person name="Young S.K."/>
            <person name="Zeng Q."/>
            <person name="Gargeya S."/>
            <person name="Alvarado L."/>
            <person name="Berlin A."/>
            <person name="Chapman S.B."/>
            <person name="Chen Z."/>
            <person name="Freedman E."/>
            <person name="Gellesch M."/>
            <person name="Goldberg J."/>
            <person name="Griggs A."/>
            <person name="Gujja S."/>
            <person name="Heilman E."/>
            <person name="Heiman D."/>
            <person name="Howarth C."/>
            <person name="Mehta T."/>
            <person name="Neiman D."/>
            <person name="Pearson M."/>
            <person name="Roberts A."/>
            <person name="Saif S."/>
            <person name="Shea T."/>
            <person name="Shenoy N."/>
            <person name="Sisk P."/>
            <person name="Stolte C."/>
            <person name="Sykes S."/>
            <person name="White J."/>
            <person name="Yandava C."/>
            <person name="Haas B."/>
            <person name="Nusbaum C."/>
            <person name="Birren B."/>
        </authorList>
    </citation>
    <scope>NUCLEOTIDE SEQUENCE [LARGE SCALE GENOMIC DNA]</scope>
    <source>
        <strain evidence="19">p1A1 Lamole</strain>
    </source>
</reference>
<dbReference type="InParanoid" id="U5HA93"/>
<dbReference type="InterPro" id="IPR007080">
    <property type="entry name" value="RNA_pol_Rpb1_1"/>
</dbReference>
<dbReference type="Proteomes" id="UP000017200">
    <property type="component" value="Unassembled WGS sequence"/>
</dbReference>
<dbReference type="Gene3D" id="3.30.1490.180">
    <property type="entry name" value="RNA polymerase ii"/>
    <property type="match status" value="1"/>
</dbReference>
<evidence type="ECO:0000256" key="8">
    <source>
        <dbReference type="ARBA" id="ARBA00022833"/>
    </source>
</evidence>
<evidence type="ECO:0000256" key="6">
    <source>
        <dbReference type="ARBA" id="ARBA00022695"/>
    </source>
</evidence>
<comment type="function">
    <text evidence="13">DNA-dependent RNA polymerase catalyzes the transcription of DNA into RNA using the four ribonucleoside triphosphates as substrates. Largest and catalytic core component of RNA polymerase III which synthesizes small RNAs, such as 5S rRNA and tRNAs. Forms the polymerase active center together with the second largest subunit. A single-stranded DNA template strand of the promoter is positioned within the central active site cleft of Pol III. A bridging helix emanates from RPC1 and crosses the cleft near the catalytic site and is thought to promote translocation of Pol III by acting as a ratchet that moves the RNA-DNA hybrid through the active site by switching from straight to bent conformations at each step of nucleotide addition.</text>
</comment>
<dbReference type="PANTHER" id="PTHR48446:SF1">
    <property type="entry name" value="DNA-DIRECTED RNA POLYMERASE SUBUNIT BETA' N-TERMINAL SECTION"/>
    <property type="match status" value="1"/>
</dbReference>
<dbReference type="InterPro" id="IPR035697">
    <property type="entry name" value="RNAP_III_RPC1_N"/>
</dbReference>
<dbReference type="Gene3D" id="1.10.274.100">
    <property type="entry name" value="RNA polymerase Rpb1, domain 3"/>
    <property type="match status" value="1"/>
</dbReference>
<dbReference type="GO" id="GO:0006351">
    <property type="term" value="P:DNA-templated transcription"/>
    <property type="evidence" value="ECO:0007669"/>
    <property type="project" value="InterPro"/>
</dbReference>
<keyword evidence="7" id="KW-0479">Metal-binding</keyword>
<dbReference type="Pfam" id="PF04983">
    <property type="entry name" value="RNA_pol_Rpb1_3"/>
    <property type="match status" value="1"/>
</dbReference>
<dbReference type="InterPro" id="IPR035698">
    <property type="entry name" value="RNAP_III_Rpc1_C"/>
</dbReference>
<dbReference type="InterPro" id="IPR038120">
    <property type="entry name" value="Rpb1_funnel_sf"/>
</dbReference>
<dbReference type="Gene3D" id="6.10.250.2940">
    <property type="match status" value="1"/>
</dbReference>
<evidence type="ECO:0000256" key="4">
    <source>
        <dbReference type="ARBA" id="ARBA00022478"/>
    </source>
</evidence>
<dbReference type="FunCoup" id="U5HA93">
    <property type="interactions" value="606"/>
</dbReference>
<evidence type="ECO:0000256" key="3">
    <source>
        <dbReference type="ARBA" id="ARBA00011206"/>
    </source>
</evidence>
<dbReference type="NCBIfam" id="NF006336">
    <property type="entry name" value="PRK08566.1"/>
    <property type="match status" value="1"/>
</dbReference>
<dbReference type="STRING" id="683840.U5HA93"/>
<dbReference type="GO" id="GO:0003677">
    <property type="term" value="F:DNA binding"/>
    <property type="evidence" value="ECO:0007669"/>
    <property type="project" value="InterPro"/>
</dbReference>
<dbReference type="FunFam" id="4.10.860.120:FF:000004">
    <property type="entry name" value="DNA-directed RNA polymerase subunit"/>
    <property type="match status" value="1"/>
</dbReference>
<dbReference type="EMBL" id="AEIJ01000404">
    <property type="status" value="NOT_ANNOTATED_CDS"/>
    <property type="molecule type" value="Genomic_DNA"/>
</dbReference>
<dbReference type="EnsemblFungi" id="MVLG_04125T0">
    <property type="protein sequence ID" value="MVLG_04125T0"/>
    <property type="gene ID" value="MVLG_04125"/>
</dbReference>
<dbReference type="Gene3D" id="4.10.860.120">
    <property type="entry name" value="RNA polymerase II, clamp domain"/>
    <property type="match status" value="1"/>
</dbReference>
<dbReference type="InterPro" id="IPR007083">
    <property type="entry name" value="RNA_pol_Rpb1_4"/>
</dbReference>
<dbReference type="InterPro" id="IPR007081">
    <property type="entry name" value="RNA_pol_Rpb1_5"/>
</dbReference>
<organism evidence="17">
    <name type="scientific">Microbotryum lychnidis-dioicae (strain p1A1 Lamole / MvSl-1064)</name>
    <name type="common">Anther smut fungus</name>
    <dbReference type="NCBI Taxonomy" id="683840"/>
    <lineage>
        <taxon>Eukaryota</taxon>
        <taxon>Fungi</taxon>
        <taxon>Dikarya</taxon>
        <taxon>Basidiomycota</taxon>
        <taxon>Pucciniomycotina</taxon>
        <taxon>Microbotryomycetes</taxon>
        <taxon>Microbotryales</taxon>
        <taxon>Microbotryaceae</taxon>
        <taxon>Microbotryum</taxon>
    </lineage>
</organism>
<proteinExistence type="inferred from homology"/>
<dbReference type="Gene3D" id="1.10.150.390">
    <property type="match status" value="1"/>
</dbReference>
<dbReference type="Pfam" id="PF04997">
    <property type="entry name" value="RNA_pol_Rpb1_1"/>
    <property type="match status" value="1"/>
</dbReference>
<sequence length="1457" mass="161011">MVKALVQDAAPKRIKHIQFSVLSSQEIVAISEFEANQRDLYKAEDRSPVPHGVLDRRLGTSNKTDRCETCGLALADCVGHHAYIKLVLPVFHIGYFRHCLNILQSICKNCSRVLLDATEYRRFLALFRRPNLDTLTLSALSRQLQTQCRKCAICPYCGSINGVVKKIGPMRIGHEKFRGRNKTREVGHDGSQETAGTYATWRAMFNESIHETKDLAPHIDKAVEDLNPLKVLNLFQKILPDDCELLGLDPSVARPEEFLWQYISVPPVCIRPSVAQEAATNEDDITVKLTEIIFINAVIKTGLVKGVTTQNLMEQWEFLQLAVATYINSELPGIPTTIGQKPIRGFCQRLKGKQGRFRGNLSGKRVDFSARTVISPDPNLQIDQVAVPERIAKVLTFPDRVTPHNIERLRQAIRNGHDVHPGANFVLAGGSETFKKFLKFGDRDMMADRLRIGDIVERHLRDDDIVLFNRQPSLHRLSILSHRVKVRPWRTFRLNECVCTPYNADFDGDEMNLHVPQTEEARTEAFQLMNIKRNLVTPRNGEPIIAATQDFITGCFLITRRDTFFNRQEFVQICSYLQDADLHIDLPPPTIIKPQRLWTGKQVFNVLMRPNKSSNVLVNLECKNKTFVKPRAGEIPDMSPNDGYLVVQNSEIMCGVMDKSTVGDGNKKSVFAVIQRDYGADEAAAAMNKMAKLCARWLANKGFSIGISDVTPGQSLRAQKDQLVETAYQESAMLIEQAATGKLENQPGSNVEETLESMISGTLSRVRDKVGEICMTELSRNNAPLIMATCGSKGSKINVSQMVACVGQQIIAGNRVPNGFQDRSLPHFPKGAKDPPAKGFVRNSFYSGLLATEFLFHAISGREGLVDTAVKTAETGYMARRLMKALEDLSSRYDRSVRNATGGVVQFVYGDDGLDPANLEAEGKPVAYERTWSHAKALELRIEDEGLLPYEILQVVDQQLATPYFTTACSEEFLREVREFIHDQLVLPAAMIRERYKMDAGLKPLGPKSMAAPKRGKAAEKQEKDKAGAFELAIVNNKTKITEAQIKTFLQLCWTKYVKAKIEPGTAVGAIGAQSIGEPGTQMTLKTFHFAGVASMNVTLGVPRIKEIINAAKSISTPIISAKLAKNDDERAARIVKARIEKTYLGDIASVVAGNYQHDQLFVSVQIDMNAVYRLQLEVTLDSIRDSIIAAPKLKIKADEITVRKDTNQVHVFAHQLPGASEVAYHRVLWLRRVLPGVAVKGVAGLQRAVIQANAMGQKELLVEGEGLREVMTTDGVIGTQTTSNHIMEVEKVLGIEAARACIIGQIDYTMTSHGLGVDPRHLMLLGDVMCFKGEVLGITRFGVAKMKDSVLMLASFEKTTDHLFNAAFNARRDPIQGVSECIILGSPANNVGSAMPALVAKKPVLPNPVALVFEKEYRASAIAANSGTNGVNGTASGKERKKTGGARAAGSRSKRA</sequence>
<keyword evidence="9" id="KW-0460">Magnesium</keyword>
<dbReference type="CDD" id="cd02583">
    <property type="entry name" value="RNAP_III_RPC1_N"/>
    <property type="match status" value="1"/>
</dbReference>
<dbReference type="InterPro" id="IPR015700">
    <property type="entry name" value="RPC1"/>
</dbReference>
<dbReference type="SUPFAM" id="SSF64484">
    <property type="entry name" value="beta and beta-prime subunits of DNA dependent RNA-polymerase"/>
    <property type="match status" value="1"/>
</dbReference>
<evidence type="ECO:0000256" key="13">
    <source>
        <dbReference type="ARBA" id="ARBA00058108"/>
    </source>
</evidence>
<dbReference type="GO" id="GO:0003899">
    <property type="term" value="F:DNA-directed RNA polymerase activity"/>
    <property type="evidence" value="ECO:0007669"/>
    <property type="project" value="UniProtKB-EC"/>
</dbReference>
<dbReference type="InterPro" id="IPR042102">
    <property type="entry name" value="RNA_pol_Rpb1_3_sf"/>
</dbReference>
<dbReference type="FunFam" id="1.10.150.390:FF:000004">
    <property type="entry name" value="DNA-directed RNA polymerase subunit"/>
    <property type="match status" value="1"/>
</dbReference>
<dbReference type="Gene3D" id="2.40.40.20">
    <property type="match status" value="1"/>
</dbReference>
<evidence type="ECO:0000256" key="1">
    <source>
        <dbReference type="ARBA" id="ARBA00004123"/>
    </source>
</evidence>
<reference evidence="17 19" key="3">
    <citation type="journal article" date="2015" name="BMC Genomics">
        <title>Sex and parasites: genomic and transcriptomic analysis of Microbotryum lychnidis-dioicae, the biotrophic and plant-castrating anther smut fungus.</title>
        <authorList>
            <person name="Perlin M.H."/>
            <person name="Amselem J."/>
            <person name="Fontanillas E."/>
            <person name="Toh S.S."/>
            <person name="Chen Z."/>
            <person name="Goldberg J."/>
            <person name="Duplessis S."/>
            <person name="Henrissat B."/>
            <person name="Young S."/>
            <person name="Zeng Q."/>
            <person name="Aguileta G."/>
            <person name="Petit E."/>
            <person name="Badouin H."/>
            <person name="Andrews J."/>
            <person name="Razeeq D."/>
            <person name="Gabaldon T."/>
            <person name="Quesneville H."/>
            <person name="Giraud T."/>
            <person name="Hood M.E."/>
            <person name="Schultz D.J."/>
            <person name="Cuomo C.A."/>
        </authorList>
    </citation>
    <scope>NUCLEOTIDE SEQUENCE [LARGE SCALE GENOMIC DNA]</scope>
    <source>
        <strain evidence="19">p1A1 Lamole</strain>
        <strain evidence="17">P1A1 Lamole</strain>
    </source>
</reference>
<dbReference type="Pfam" id="PF00623">
    <property type="entry name" value="RNA_pol_Rpb1_2"/>
    <property type="match status" value="1"/>
</dbReference>
<dbReference type="CDD" id="cd02736">
    <property type="entry name" value="RNAP_III_Rpc1_C"/>
    <property type="match status" value="1"/>
</dbReference>
<keyword evidence="6 14" id="KW-0548">Nucleotidyltransferase</keyword>
<evidence type="ECO:0000256" key="12">
    <source>
        <dbReference type="ARBA" id="ARBA00048552"/>
    </source>
</evidence>
<evidence type="ECO:0000313" key="17">
    <source>
        <dbReference type="EMBL" id="KDE05534.1"/>
    </source>
</evidence>
<reference evidence="17" key="2">
    <citation type="submission" date="2010-11" db="EMBL/GenBank/DDBJ databases">
        <authorList>
            <consortium name="The Broad Institute Genome Sequencing Platform"/>
            <person name="Earl A."/>
            <person name="Ward D."/>
            <person name="Feldgarden M."/>
            <person name="Gevers D."/>
            <person name="Butler R."/>
            <person name="Young S.K."/>
            <person name="Zeng Q."/>
            <person name="Gargeya S."/>
            <person name="Fitzgerald M."/>
            <person name="Haas B."/>
            <person name="Abouelleil A."/>
            <person name="Alvarado L."/>
            <person name="Arachchi H.M."/>
            <person name="Berlin A."/>
            <person name="Brown A."/>
            <person name="Chapman S.B."/>
            <person name="Chen Z."/>
            <person name="Dunbar C."/>
            <person name="Freedman E."/>
            <person name="Gearin G."/>
            <person name="Gellesch M."/>
            <person name="Goldberg J."/>
            <person name="Griggs A."/>
            <person name="Gujja S."/>
            <person name="Heilman E."/>
            <person name="Heiman D."/>
            <person name="Howarth C."/>
            <person name="Larson L."/>
            <person name="Lui A."/>
            <person name="MacDonald P.J.P."/>
            <person name="Mehta T."/>
            <person name="Montmayeur A."/>
            <person name="Murphy C."/>
            <person name="Neiman D."/>
            <person name="Pearson M."/>
            <person name="Priest M."/>
            <person name="Roberts A."/>
            <person name="Saif S."/>
            <person name="Shea T."/>
            <person name="Shenoy N."/>
            <person name="Sisk P."/>
            <person name="Stolte C."/>
            <person name="Sykes S."/>
            <person name="White J."/>
            <person name="Yandava C."/>
            <person name="Wortman J."/>
            <person name="Nusbaum C."/>
            <person name="Birren B."/>
        </authorList>
    </citation>
    <scope>NUCLEOTIDE SEQUENCE</scope>
    <source>
        <strain evidence="17">P1A1 Lamole</strain>
    </source>
</reference>
<dbReference type="OMA" id="AVCPPYN"/>
<dbReference type="InterPro" id="IPR007066">
    <property type="entry name" value="RNA_pol_Rpb1_3"/>
</dbReference>
<keyword evidence="10 14" id="KW-0804">Transcription</keyword>
<feature type="region of interest" description="Disordered" evidence="15">
    <location>
        <begin position="1426"/>
        <end position="1457"/>
    </location>
</feature>
<comment type="catalytic activity">
    <reaction evidence="12 14">
        <text>RNA(n) + a ribonucleoside 5'-triphosphate = RNA(n+1) + diphosphate</text>
        <dbReference type="Rhea" id="RHEA:21248"/>
        <dbReference type="Rhea" id="RHEA-COMP:14527"/>
        <dbReference type="Rhea" id="RHEA-COMP:17342"/>
        <dbReference type="ChEBI" id="CHEBI:33019"/>
        <dbReference type="ChEBI" id="CHEBI:61557"/>
        <dbReference type="ChEBI" id="CHEBI:140395"/>
        <dbReference type="EC" id="2.7.7.6"/>
    </reaction>
</comment>
<dbReference type="PANTHER" id="PTHR48446">
    <property type="entry name" value="DNA-DIRECTED RNA POLYMERASE SUBUNIT BETA' N-TERMINAL SECTION"/>
    <property type="match status" value="1"/>
</dbReference>
<accession>U5HA93</accession>
<dbReference type="FunFam" id="1.10.132.30:FF:000001">
    <property type="entry name" value="DNA-directed RNA polymerase subunit"/>
    <property type="match status" value="1"/>
</dbReference>
<keyword evidence="8" id="KW-0862">Zinc</keyword>
<protein>
    <recommendedName>
        <fullName evidence="14">DNA-directed RNA polymerase subunit</fullName>
        <ecNumber evidence="14">2.7.7.6</ecNumber>
    </recommendedName>
</protein>
<evidence type="ECO:0000259" key="16">
    <source>
        <dbReference type="SMART" id="SM00663"/>
    </source>
</evidence>
<keyword evidence="4 14" id="KW-0240">DNA-directed RNA polymerase</keyword>
<evidence type="ECO:0000256" key="15">
    <source>
        <dbReference type="SAM" id="MobiDB-lite"/>
    </source>
</evidence>
<evidence type="ECO:0000256" key="14">
    <source>
        <dbReference type="RuleBase" id="RU004279"/>
    </source>
</evidence>
<evidence type="ECO:0000256" key="7">
    <source>
        <dbReference type="ARBA" id="ARBA00022723"/>
    </source>
</evidence>
<dbReference type="FunFam" id="1.10.274.100:FF:000005">
    <property type="entry name" value="DNA-directed RNA polymerase subunit"/>
    <property type="match status" value="1"/>
</dbReference>
<name>U5HA93_USTV1</name>
<dbReference type="OrthoDB" id="270392at2759"/>
<evidence type="ECO:0000256" key="11">
    <source>
        <dbReference type="ARBA" id="ARBA00023242"/>
    </source>
</evidence>
<evidence type="ECO:0000313" key="18">
    <source>
        <dbReference type="EnsemblFungi" id="MVLG_04125T0"/>
    </source>
</evidence>
<dbReference type="InterPro" id="IPR000722">
    <property type="entry name" value="RNA_pol_asu"/>
</dbReference>
<comment type="similarity">
    <text evidence="2 14">Belongs to the RNA polymerase beta' chain family.</text>
</comment>
<dbReference type="InterPro" id="IPR006592">
    <property type="entry name" value="RNA_pol_N"/>
</dbReference>
<dbReference type="HOGENOM" id="CLU_000487_3_0_1"/>
<evidence type="ECO:0000256" key="9">
    <source>
        <dbReference type="ARBA" id="ARBA00022842"/>
    </source>
</evidence>
<dbReference type="EC" id="2.7.7.6" evidence="14"/>
<dbReference type="Pfam" id="PF05000">
    <property type="entry name" value="RNA_pol_Rpb1_4"/>
    <property type="match status" value="1"/>
</dbReference>
<gene>
    <name evidence="17" type="ORF">MVLG_04125</name>
</gene>
<keyword evidence="19" id="KW-1185">Reference proteome</keyword>
<dbReference type="SMART" id="SM00663">
    <property type="entry name" value="RPOLA_N"/>
    <property type="match status" value="1"/>
</dbReference>
<evidence type="ECO:0000313" key="19">
    <source>
        <dbReference type="Proteomes" id="UP000017200"/>
    </source>
</evidence>
<dbReference type="InterPro" id="IPR044893">
    <property type="entry name" value="RNA_pol_Rpb1_clamp_domain"/>
</dbReference>
<dbReference type="GO" id="GO:0000428">
    <property type="term" value="C:DNA-directed RNA polymerase complex"/>
    <property type="evidence" value="ECO:0007669"/>
    <property type="project" value="UniProtKB-KW"/>
</dbReference>
<comment type="subcellular location">
    <subcellularLocation>
        <location evidence="1">Nucleus</location>
    </subcellularLocation>
</comment>
<evidence type="ECO:0000256" key="10">
    <source>
        <dbReference type="ARBA" id="ARBA00023163"/>
    </source>
</evidence>
<dbReference type="Pfam" id="PF04998">
    <property type="entry name" value="RNA_pol_Rpb1_5"/>
    <property type="match status" value="1"/>
</dbReference>
<reference evidence="18" key="4">
    <citation type="submission" date="2015-06" db="UniProtKB">
        <authorList>
            <consortium name="EnsemblFungi"/>
        </authorList>
    </citation>
    <scope>IDENTIFICATION</scope>
</reference>
<feature type="domain" description="RNA polymerase N-terminal" evidence="16">
    <location>
        <begin position="256"/>
        <end position="559"/>
    </location>
</feature>
<dbReference type="GO" id="GO:0046872">
    <property type="term" value="F:metal ion binding"/>
    <property type="evidence" value="ECO:0007669"/>
    <property type="project" value="UniProtKB-KW"/>
</dbReference>